<dbReference type="GO" id="GO:0009055">
    <property type="term" value="F:electron transfer activity"/>
    <property type="evidence" value="ECO:0007669"/>
    <property type="project" value="InterPro"/>
</dbReference>
<dbReference type="InterPro" id="IPR009056">
    <property type="entry name" value="Cyt_c-like_dom"/>
</dbReference>
<keyword evidence="8" id="KW-1185">Reference proteome</keyword>
<name>A0A2D0NAT5_FLAN2</name>
<dbReference type="SUPFAM" id="SSF63829">
    <property type="entry name" value="Calcium-dependent phosphotriesterase"/>
    <property type="match status" value="1"/>
</dbReference>
<dbReference type="AlphaFoldDB" id="A0A2D0NAT5"/>
<keyword evidence="3" id="KW-0408">Iron</keyword>
<dbReference type="OrthoDB" id="9814063at2"/>
<protein>
    <submittedName>
        <fullName evidence="7">Uncharacterized protein</fullName>
    </submittedName>
</protein>
<dbReference type="Pfam" id="PF13442">
    <property type="entry name" value="Cytochrome_CBB3"/>
    <property type="match status" value="1"/>
</dbReference>
<dbReference type="InterPro" id="IPR046476">
    <property type="entry name" value="DUF6797"/>
</dbReference>
<evidence type="ECO:0000256" key="2">
    <source>
        <dbReference type="ARBA" id="ARBA00022723"/>
    </source>
</evidence>
<evidence type="ECO:0000259" key="5">
    <source>
        <dbReference type="Pfam" id="PF13442"/>
    </source>
</evidence>
<dbReference type="InterPro" id="IPR036909">
    <property type="entry name" value="Cyt_c-like_dom_sf"/>
</dbReference>
<evidence type="ECO:0000256" key="3">
    <source>
        <dbReference type="ARBA" id="ARBA00023004"/>
    </source>
</evidence>
<dbReference type="GO" id="GO:0046872">
    <property type="term" value="F:metal ion binding"/>
    <property type="evidence" value="ECO:0007669"/>
    <property type="project" value="UniProtKB-KW"/>
</dbReference>
<dbReference type="RefSeq" id="WP_099151082.1">
    <property type="nucleotide sequence ID" value="NZ_PDUD01000021.1"/>
</dbReference>
<comment type="caution">
    <text evidence="7">The sequence shown here is derived from an EMBL/GenBank/DDBJ whole genome shotgun (WGS) entry which is preliminary data.</text>
</comment>
<evidence type="ECO:0000256" key="1">
    <source>
        <dbReference type="ARBA" id="ARBA00022617"/>
    </source>
</evidence>
<proteinExistence type="predicted"/>
<dbReference type="PANTHER" id="PTHR33546:SF1">
    <property type="entry name" value="LARGE, MULTIFUNCTIONAL SECRETED PROTEIN"/>
    <property type="match status" value="1"/>
</dbReference>
<evidence type="ECO:0000259" key="6">
    <source>
        <dbReference type="Pfam" id="PF20601"/>
    </source>
</evidence>
<keyword evidence="4" id="KW-0732">Signal</keyword>
<evidence type="ECO:0000313" key="8">
    <source>
        <dbReference type="Proteomes" id="UP000223913"/>
    </source>
</evidence>
<evidence type="ECO:0000256" key="4">
    <source>
        <dbReference type="SAM" id="SignalP"/>
    </source>
</evidence>
<feature type="chain" id="PRO_5013288336" evidence="4">
    <location>
        <begin position="21"/>
        <end position="903"/>
    </location>
</feature>
<feature type="signal peptide" evidence="4">
    <location>
        <begin position="1"/>
        <end position="20"/>
    </location>
</feature>
<dbReference type="SUPFAM" id="SSF46626">
    <property type="entry name" value="Cytochrome c"/>
    <property type="match status" value="1"/>
</dbReference>
<feature type="domain" description="Cytochrome c" evidence="5">
    <location>
        <begin position="62"/>
        <end position="134"/>
    </location>
</feature>
<dbReference type="GO" id="GO:0020037">
    <property type="term" value="F:heme binding"/>
    <property type="evidence" value="ECO:0007669"/>
    <property type="project" value="InterPro"/>
</dbReference>
<dbReference type="PANTHER" id="PTHR33546">
    <property type="entry name" value="LARGE, MULTIFUNCTIONAL SECRETED PROTEIN-RELATED"/>
    <property type="match status" value="1"/>
</dbReference>
<keyword evidence="2" id="KW-0479">Metal-binding</keyword>
<dbReference type="PROSITE" id="PS51257">
    <property type="entry name" value="PROKAR_LIPOPROTEIN"/>
    <property type="match status" value="1"/>
</dbReference>
<dbReference type="Proteomes" id="UP000223913">
    <property type="component" value="Unassembled WGS sequence"/>
</dbReference>
<dbReference type="Gene3D" id="1.10.760.10">
    <property type="entry name" value="Cytochrome c-like domain"/>
    <property type="match status" value="1"/>
</dbReference>
<reference evidence="7 8" key="1">
    <citation type="submission" date="2017-10" db="EMBL/GenBank/DDBJ databases">
        <title>The draft genome sequence of Lewinella nigricans NBRC 102662.</title>
        <authorList>
            <person name="Wang K."/>
        </authorList>
    </citation>
    <scope>NUCLEOTIDE SEQUENCE [LARGE SCALE GENOMIC DNA]</scope>
    <source>
        <strain evidence="7 8">NBRC 102662</strain>
    </source>
</reference>
<keyword evidence="1" id="KW-0349">Heme</keyword>
<gene>
    <name evidence="7" type="ORF">CRP01_16045</name>
</gene>
<accession>A0A2D0NAT5</accession>
<dbReference type="Pfam" id="PF20601">
    <property type="entry name" value="DUF6797"/>
    <property type="match status" value="1"/>
</dbReference>
<dbReference type="EMBL" id="PDUD01000021">
    <property type="protein sequence ID" value="PHN05506.1"/>
    <property type="molecule type" value="Genomic_DNA"/>
</dbReference>
<dbReference type="Gene3D" id="2.120.10.30">
    <property type="entry name" value="TolB, C-terminal domain"/>
    <property type="match status" value="1"/>
</dbReference>
<dbReference type="InterPro" id="IPR011042">
    <property type="entry name" value="6-blade_b-propeller_TolB-like"/>
</dbReference>
<sequence>MRYLLFISSLLFLISCSQNNQTSSEENAMPAAYLLEDGDLPDYEAQLDHRGLMANWTEEFYHKGMVTYRTVCFNCHGNEEQPGSMPTAAKFWSDKLKNGSDPYAMYQTLTKGFGLMPPQVRLTPREKYEVIHFIREEFMKEQNPDQYFEITESWLDSLPVGDTLGPDPQPYHPWADMDYGNFLMRTYDLSSTGDPERGISGGRSPLPNEDFRDVNFAYKGIAIRLDPGEGGIAAGNAFVLFDHDLLRFTGFWTGEGFIDYEDILLNDRHNIFPRTVGQVRIENPITPGWADPEAGNFDDPRFVAVDGRPFGPLPREWAHYKGLYYHGDRVVIQYTVGEAEILETYDLEANGENPVISRTLNVATSDRPLKMRVAPAGTAVRLLGDGELVEKDGYHQLQLKAGQPAKVKLLLTPNASGLEALSNPTGPEDLQQYTQGGPTHYPEVLSSPILRAEDDAAYVEDVFVLPLENPWKSRMRPTGIDFLDDPDQAVVSTIDGEVWRLEGITQKEGLIKWHRIATGLFQPLGIKYHQGKIYVSCRDQIAVLEDLNGDGETDYYRSFNSDHQVTEHFHEFAMGLQVDEAGNFYYAKSGRHARTALIPQHGTLIRVSPDGQTSDIIAHGFRAANGVCLNPDGSFIVTDQEGYWNPMNRINWVEEGGFYGNMYGYGAPADTSDAAMIQPLCWIDSKYDRSPAELLWAESEKWGPLSGSLLSLSYGYGKMFAVLPQQVGNTRQGGIVELPVPQFPTGLMRGRFNPEDGQFYGCGMSAWATNQMIQVGGLYRVRYTGQPLHLPVAMAATETGMELTFSDPLDKASAENAGNFQITVWDLKRSHNYGSKRYNVRELSIESMRLAGNGKQLTISLPDIEPTWVMEIKYQLKSTDGKKVEGAIQNTIYELGKAGDQSI</sequence>
<feature type="domain" description="DUF6797" evidence="6">
    <location>
        <begin position="239"/>
        <end position="343"/>
    </location>
</feature>
<evidence type="ECO:0000313" key="7">
    <source>
        <dbReference type="EMBL" id="PHN05506.1"/>
    </source>
</evidence>
<organism evidence="7 8">
    <name type="scientific">Flavilitoribacter nigricans (strain ATCC 23147 / DSM 23189 / NBRC 102662 / NCIMB 1420 / SS-2)</name>
    <name type="common">Lewinella nigricans</name>
    <dbReference type="NCBI Taxonomy" id="1122177"/>
    <lineage>
        <taxon>Bacteria</taxon>
        <taxon>Pseudomonadati</taxon>
        <taxon>Bacteroidota</taxon>
        <taxon>Saprospiria</taxon>
        <taxon>Saprospirales</taxon>
        <taxon>Lewinellaceae</taxon>
        <taxon>Flavilitoribacter</taxon>
    </lineage>
</organism>